<sequence>MSLGEIIQTCRTILERHYGVRFKGLILYGSVARDQAGPGSDIDLLVLLSPPFNYFEELRQIIELLYPVQLESERLISAKPVLVEEFERGTLQLYRTAKREGVFV</sequence>
<evidence type="ECO:0000313" key="2">
    <source>
        <dbReference type="EMBL" id="VUZ86307.1"/>
    </source>
</evidence>
<dbReference type="CDD" id="cd05403">
    <property type="entry name" value="NT_KNTase_like"/>
    <property type="match status" value="1"/>
</dbReference>
<dbReference type="Pfam" id="PF01909">
    <property type="entry name" value="NTP_transf_2"/>
    <property type="match status" value="1"/>
</dbReference>
<protein>
    <submittedName>
        <fullName evidence="2">Nucleotidyltransferase domain protein</fullName>
    </submittedName>
</protein>
<reference evidence="2 3" key="1">
    <citation type="submission" date="2019-07" db="EMBL/GenBank/DDBJ databases">
        <authorList>
            <person name="Cremers G."/>
        </authorList>
    </citation>
    <scope>NUCLEOTIDE SEQUENCE [LARGE SCALE GENOMIC DNA]</scope>
</reference>
<dbReference type="Proteomes" id="UP000334340">
    <property type="component" value="Unassembled WGS sequence"/>
</dbReference>
<organism evidence="2 3">
    <name type="scientific">Candidatus Methylomirabilis lanthanidiphila</name>
    <dbReference type="NCBI Taxonomy" id="2211376"/>
    <lineage>
        <taxon>Bacteria</taxon>
        <taxon>Candidatus Methylomirabilota</taxon>
        <taxon>Candidatus Methylomirabilia</taxon>
        <taxon>Candidatus Methylomirabilales</taxon>
        <taxon>Candidatus Methylomirabilaceae</taxon>
        <taxon>Candidatus Methylomirabilis</taxon>
    </lineage>
</organism>
<name>A0A564ZN65_9BACT</name>
<proteinExistence type="predicted"/>
<gene>
    <name evidence="2" type="ORF">MELA_02708</name>
</gene>
<feature type="domain" description="Polymerase nucleotidyl transferase" evidence="1">
    <location>
        <begin position="9"/>
        <end position="64"/>
    </location>
</feature>
<accession>A0A564ZN65</accession>
<dbReference type="Gene3D" id="3.30.460.10">
    <property type="entry name" value="Beta Polymerase, domain 2"/>
    <property type="match status" value="1"/>
</dbReference>
<keyword evidence="3" id="KW-1185">Reference proteome</keyword>
<evidence type="ECO:0000259" key="1">
    <source>
        <dbReference type="Pfam" id="PF01909"/>
    </source>
</evidence>
<dbReference type="SUPFAM" id="SSF81301">
    <property type="entry name" value="Nucleotidyltransferase"/>
    <property type="match status" value="1"/>
</dbReference>
<dbReference type="EMBL" id="CABIKM010000049">
    <property type="protein sequence ID" value="VUZ86307.1"/>
    <property type="molecule type" value="Genomic_DNA"/>
</dbReference>
<dbReference type="InterPro" id="IPR002934">
    <property type="entry name" value="Polymerase_NTP_transf_dom"/>
</dbReference>
<dbReference type="InterPro" id="IPR043519">
    <property type="entry name" value="NT_sf"/>
</dbReference>
<keyword evidence="2" id="KW-0808">Transferase</keyword>
<dbReference type="AlphaFoldDB" id="A0A564ZN65"/>
<dbReference type="GO" id="GO:0016779">
    <property type="term" value="F:nucleotidyltransferase activity"/>
    <property type="evidence" value="ECO:0007669"/>
    <property type="project" value="InterPro"/>
</dbReference>
<evidence type="ECO:0000313" key="3">
    <source>
        <dbReference type="Proteomes" id="UP000334340"/>
    </source>
</evidence>